<dbReference type="Gene3D" id="2.30.30.60">
    <property type="match status" value="1"/>
</dbReference>
<dbReference type="PANTHER" id="PTHR30460:SF0">
    <property type="entry name" value="MODERATE CONDUCTANCE MECHANOSENSITIVE CHANNEL YBIO"/>
    <property type="match status" value="1"/>
</dbReference>
<dbReference type="InterPro" id="IPR049142">
    <property type="entry name" value="MS_channel_1st"/>
</dbReference>
<keyword evidence="3" id="KW-1003">Cell membrane</keyword>
<dbReference type="InterPro" id="IPR045276">
    <property type="entry name" value="YbiO_bact"/>
</dbReference>
<keyword evidence="4 7" id="KW-0812">Transmembrane</keyword>
<feature type="domain" description="Mechanosensitive ion channel MscS" evidence="8">
    <location>
        <begin position="99"/>
        <end position="165"/>
    </location>
</feature>
<evidence type="ECO:0000256" key="2">
    <source>
        <dbReference type="ARBA" id="ARBA00008017"/>
    </source>
</evidence>
<feature type="transmembrane region" description="Helical" evidence="7">
    <location>
        <begin position="49"/>
        <end position="71"/>
    </location>
</feature>
<reference evidence="10 11" key="1">
    <citation type="journal article" date="2014" name="BMC Genomics">
        <title>Comparison of environmental and isolate Sulfobacillus genomes reveals diverse carbon, sulfur, nitrogen, and hydrogen metabolisms.</title>
        <authorList>
            <person name="Justice N.B."/>
            <person name="Norman A."/>
            <person name="Brown C.T."/>
            <person name="Singh A."/>
            <person name="Thomas B.C."/>
            <person name="Banfield J.F."/>
        </authorList>
    </citation>
    <scope>NUCLEOTIDE SEQUENCE [LARGE SCALE GENOMIC DNA]</scope>
    <source>
        <strain evidence="10">AMDSBA4</strain>
    </source>
</reference>
<evidence type="ECO:0000256" key="4">
    <source>
        <dbReference type="ARBA" id="ARBA00022692"/>
    </source>
</evidence>
<dbReference type="Gene3D" id="1.10.287.1260">
    <property type="match status" value="1"/>
</dbReference>
<evidence type="ECO:0000256" key="3">
    <source>
        <dbReference type="ARBA" id="ARBA00022475"/>
    </source>
</evidence>
<dbReference type="InterPro" id="IPR011014">
    <property type="entry name" value="MscS_channel_TM-2"/>
</dbReference>
<feature type="transmembrane region" description="Helical" evidence="7">
    <location>
        <begin position="6"/>
        <end position="28"/>
    </location>
</feature>
<proteinExistence type="inferred from homology"/>
<accession>A0A2T2XHJ2</accession>
<name>A0A2T2XHJ2_9FIRM</name>
<dbReference type="Proteomes" id="UP000242972">
    <property type="component" value="Unassembled WGS sequence"/>
</dbReference>
<evidence type="ECO:0000256" key="5">
    <source>
        <dbReference type="ARBA" id="ARBA00022989"/>
    </source>
</evidence>
<protein>
    <submittedName>
        <fullName evidence="10">Mechanosensitive ion channel family protein</fullName>
    </submittedName>
</protein>
<comment type="caution">
    <text evidence="10">The sequence shown here is derived from an EMBL/GenBank/DDBJ whole genome shotgun (WGS) entry which is preliminary data.</text>
</comment>
<evidence type="ECO:0000256" key="6">
    <source>
        <dbReference type="ARBA" id="ARBA00023136"/>
    </source>
</evidence>
<feature type="transmembrane region" description="Helical" evidence="7">
    <location>
        <begin position="77"/>
        <end position="100"/>
    </location>
</feature>
<dbReference type="InterPro" id="IPR006685">
    <property type="entry name" value="MscS_channel_2nd"/>
</dbReference>
<keyword evidence="5 7" id="KW-1133">Transmembrane helix</keyword>
<comment type="similarity">
    <text evidence="2">Belongs to the MscS (TC 1.A.23) family.</text>
</comment>
<evidence type="ECO:0000259" key="8">
    <source>
        <dbReference type="Pfam" id="PF00924"/>
    </source>
</evidence>
<evidence type="ECO:0000259" key="9">
    <source>
        <dbReference type="Pfam" id="PF21088"/>
    </source>
</evidence>
<dbReference type="Pfam" id="PF21088">
    <property type="entry name" value="MS_channel_1st"/>
    <property type="match status" value="1"/>
</dbReference>
<organism evidence="10 11">
    <name type="scientific">Sulfobacillus benefaciens</name>
    <dbReference type="NCBI Taxonomy" id="453960"/>
    <lineage>
        <taxon>Bacteria</taxon>
        <taxon>Bacillati</taxon>
        <taxon>Bacillota</taxon>
        <taxon>Clostridia</taxon>
        <taxon>Eubacteriales</taxon>
        <taxon>Clostridiales Family XVII. Incertae Sedis</taxon>
        <taxon>Sulfobacillus</taxon>
    </lineage>
</organism>
<evidence type="ECO:0000256" key="1">
    <source>
        <dbReference type="ARBA" id="ARBA00004651"/>
    </source>
</evidence>
<keyword evidence="6 7" id="KW-0472">Membrane</keyword>
<dbReference type="InterPro" id="IPR023408">
    <property type="entry name" value="MscS_beta-dom_sf"/>
</dbReference>
<dbReference type="Gene3D" id="3.30.70.100">
    <property type="match status" value="1"/>
</dbReference>
<dbReference type="GO" id="GO:0008381">
    <property type="term" value="F:mechanosensitive monoatomic ion channel activity"/>
    <property type="evidence" value="ECO:0007669"/>
    <property type="project" value="InterPro"/>
</dbReference>
<evidence type="ECO:0000256" key="7">
    <source>
        <dbReference type="SAM" id="Phobius"/>
    </source>
</evidence>
<dbReference type="SUPFAM" id="SSF82861">
    <property type="entry name" value="Mechanosensitive channel protein MscS (YggB), transmembrane region"/>
    <property type="match status" value="1"/>
</dbReference>
<dbReference type="Pfam" id="PF00924">
    <property type="entry name" value="MS_channel_2nd"/>
    <property type="match status" value="1"/>
</dbReference>
<comment type="subcellular location">
    <subcellularLocation>
        <location evidence="1">Cell membrane</location>
        <topology evidence="1">Multi-pass membrane protein</topology>
    </subcellularLocation>
</comment>
<dbReference type="AlphaFoldDB" id="A0A2T2XHJ2"/>
<dbReference type="SUPFAM" id="SSF50182">
    <property type="entry name" value="Sm-like ribonucleoproteins"/>
    <property type="match status" value="1"/>
</dbReference>
<sequence>MSAGSLLSRILAVAVIVVVGMLLIRVAQHMVNRVERKNRNQGLAARRTTVYRLLISVTRYAVDFLVIVMVLDQFHVHTTAIVASAGILGLAVSFGAQGLVQDVVTGLFLLYEDQFVVGDFITLPNLSLSGTVVEVGIRITRLRGSSGELVIVPNRLILEVQNRSRGQTTVSVMVPVSSAEDPDRVHAVLQAAVDELADTTPGVKVAGIDSFTVGQVMWTVTAPADYEKGAMVDKALKAKIARVLYTNGMVAGAAKGSPHE</sequence>
<dbReference type="PANTHER" id="PTHR30460">
    <property type="entry name" value="MODERATE CONDUCTANCE MECHANOSENSITIVE CHANNEL YBIO"/>
    <property type="match status" value="1"/>
</dbReference>
<feature type="domain" description="Mechanosensitive ion channel transmembrane helices 2/3" evidence="9">
    <location>
        <begin position="57"/>
        <end position="97"/>
    </location>
</feature>
<dbReference type="EMBL" id="PXYW01000014">
    <property type="protein sequence ID" value="PSR33948.1"/>
    <property type="molecule type" value="Genomic_DNA"/>
</dbReference>
<evidence type="ECO:0000313" key="11">
    <source>
        <dbReference type="Proteomes" id="UP000242972"/>
    </source>
</evidence>
<evidence type="ECO:0000313" key="10">
    <source>
        <dbReference type="EMBL" id="PSR33948.1"/>
    </source>
</evidence>
<dbReference type="InterPro" id="IPR010920">
    <property type="entry name" value="LSM_dom_sf"/>
</dbReference>
<dbReference type="GO" id="GO:0005886">
    <property type="term" value="C:plasma membrane"/>
    <property type="evidence" value="ECO:0007669"/>
    <property type="project" value="UniProtKB-SubCell"/>
</dbReference>
<gene>
    <name evidence="10" type="ORF">C7B46_07465</name>
</gene>